<dbReference type="SUPFAM" id="SSF55961">
    <property type="entry name" value="Bet v1-like"/>
    <property type="match status" value="1"/>
</dbReference>
<dbReference type="EMBL" id="BMJI01000002">
    <property type="protein sequence ID" value="GGC82046.1"/>
    <property type="molecule type" value="Genomic_DNA"/>
</dbReference>
<protein>
    <submittedName>
        <fullName evidence="3">Activator of HSP90 ATPase</fullName>
    </submittedName>
</protein>
<evidence type="ECO:0000256" key="1">
    <source>
        <dbReference type="ARBA" id="ARBA00006817"/>
    </source>
</evidence>
<dbReference type="InterPro" id="IPR023393">
    <property type="entry name" value="START-like_dom_sf"/>
</dbReference>
<sequence length="162" mass="18120">MSVTSIDKDLEHLTLTLIADFDSPVDRVWQLWADPRQLERWWGPPTYPATFEQHDLTEGGTVTYYMTGPDGATYHGYWRVGAVRAPSSLAFTDGFADENGRPNDDMPLSDTRMELVERGGGTRMTLTTRFEDRAQMDQLIAMGMDEGLREAVGQMDGLLVAA</sequence>
<dbReference type="Proteomes" id="UP000597761">
    <property type="component" value="Unassembled WGS sequence"/>
</dbReference>
<dbReference type="Gene3D" id="3.30.530.20">
    <property type="match status" value="1"/>
</dbReference>
<comment type="caution">
    <text evidence="3">The sequence shown here is derived from an EMBL/GenBank/DDBJ whole genome shotgun (WGS) entry which is preliminary data.</text>
</comment>
<dbReference type="CDD" id="cd07814">
    <property type="entry name" value="SRPBCC_CalC_Aha1-like"/>
    <property type="match status" value="1"/>
</dbReference>
<comment type="similarity">
    <text evidence="1">Belongs to the AHA1 family.</text>
</comment>
<keyword evidence="4" id="KW-1185">Reference proteome</keyword>
<gene>
    <name evidence="3" type="ORF">GCM10011512_05970</name>
</gene>
<feature type="domain" description="Activator of Hsp90 ATPase homologue 1/2-like C-terminal" evidence="2">
    <location>
        <begin position="23"/>
        <end position="159"/>
    </location>
</feature>
<proteinExistence type="inferred from homology"/>
<evidence type="ECO:0000313" key="3">
    <source>
        <dbReference type="EMBL" id="GGC82046.1"/>
    </source>
</evidence>
<accession>A0ABQ1NPK8</accession>
<organism evidence="3 4">
    <name type="scientific">Tersicoccus solisilvae</name>
    <dbReference type="NCBI Taxonomy" id="1882339"/>
    <lineage>
        <taxon>Bacteria</taxon>
        <taxon>Bacillati</taxon>
        <taxon>Actinomycetota</taxon>
        <taxon>Actinomycetes</taxon>
        <taxon>Micrococcales</taxon>
        <taxon>Micrococcaceae</taxon>
        <taxon>Tersicoccus</taxon>
    </lineage>
</organism>
<evidence type="ECO:0000313" key="4">
    <source>
        <dbReference type="Proteomes" id="UP000597761"/>
    </source>
</evidence>
<reference evidence="4" key="1">
    <citation type="journal article" date="2019" name="Int. J. Syst. Evol. Microbiol.">
        <title>The Global Catalogue of Microorganisms (GCM) 10K type strain sequencing project: providing services to taxonomists for standard genome sequencing and annotation.</title>
        <authorList>
            <consortium name="The Broad Institute Genomics Platform"/>
            <consortium name="The Broad Institute Genome Sequencing Center for Infectious Disease"/>
            <person name="Wu L."/>
            <person name="Ma J."/>
        </authorList>
    </citation>
    <scope>NUCLEOTIDE SEQUENCE [LARGE SCALE GENOMIC DNA]</scope>
    <source>
        <strain evidence="4">CGMCC 1.15480</strain>
    </source>
</reference>
<dbReference type="Pfam" id="PF08327">
    <property type="entry name" value="AHSA1"/>
    <property type="match status" value="1"/>
</dbReference>
<evidence type="ECO:0000259" key="2">
    <source>
        <dbReference type="Pfam" id="PF08327"/>
    </source>
</evidence>
<dbReference type="RefSeq" id="WP_188666140.1">
    <property type="nucleotide sequence ID" value="NZ_BMJI01000002.1"/>
</dbReference>
<dbReference type="InterPro" id="IPR013538">
    <property type="entry name" value="ASHA1/2-like_C"/>
</dbReference>
<name>A0ABQ1NPK8_9MICC</name>